<dbReference type="PROSITE" id="PS50137">
    <property type="entry name" value="DS_RBD"/>
    <property type="match status" value="1"/>
</dbReference>
<organism evidence="7 8">
    <name type="scientific">Owenia fusiformis</name>
    <name type="common">Polychaete worm</name>
    <dbReference type="NCBI Taxonomy" id="6347"/>
    <lineage>
        <taxon>Eukaryota</taxon>
        <taxon>Metazoa</taxon>
        <taxon>Spiralia</taxon>
        <taxon>Lophotrochozoa</taxon>
        <taxon>Annelida</taxon>
        <taxon>Polychaeta</taxon>
        <taxon>Sedentaria</taxon>
        <taxon>Canalipalpata</taxon>
        <taxon>Sabellida</taxon>
        <taxon>Oweniida</taxon>
        <taxon>Oweniidae</taxon>
        <taxon>Owenia</taxon>
    </lineage>
</organism>
<protein>
    <recommendedName>
        <fullName evidence="9">Double-stranded RNA-specific adenosine deaminase</fullName>
    </recommendedName>
</protein>
<keyword evidence="1 2" id="KW-0694">RNA-binding</keyword>
<feature type="region of interest" description="Disordered" evidence="3">
    <location>
        <begin position="542"/>
        <end position="573"/>
    </location>
</feature>
<dbReference type="GO" id="GO:0008251">
    <property type="term" value="F:tRNA-specific adenosine deaminase activity"/>
    <property type="evidence" value="ECO:0007669"/>
    <property type="project" value="TreeGrafter"/>
</dbReference>
<keyword evidence="8" id="KW-1185">Reference proteome</keyword>
<feature type="compositionally biased region" description="Low complexity" evidence="3">
    <location>
        <begin position="407"/>
        <end position="416"/>
    </location>
</feature>
<feature type="domain" description="A to I editase" evidence="6">
    <location>
        <begin position="1101"/>
        <end position="1438"/>
    </location>
</feature>
<dbReference type="GO" id="GO:0005737">
    <property type="term" value="C:cytoplasm"/>
    <property type="evidence" value="ECO:0007669"/>
    <property type="project" value="TreeGrafter"/>
</dbReference>
<feature type="region of interest" description="Disordered" evidence="3">
    <location>
        <begin position="634"/>
        <end position="669"/>
    </location>
</feature>
<feature type="region of interest" description="Disordered" evidence="3">
    <location>
        <begin position="391"/>
        <end position="433"/>
    </location>
</feature>
<sequence length="1441" mass="158066">MDLKNRILQCFQSRPGAIIRTQDVCNNVGGQKKDINRQLYTLQRERVIQKVEEVPPQWKLISNTKSHQNETARGPRSSMSSVPIFPHQNKSSASNTRPTPLMLGQAAKSSQGTPYNMRDGYSSNSQMENSGQAVSNRQSQYQHSSQTQNFGQPQSSTPYSSNSQMGNSGQAVSNRQSQYQHSRQTQNFGQPQSSTPYSSNSQMGNSGQAVSNQQSQYQHSRQTQNFGQPQSSTLNQNCEQSQNRSTKGLKSGLSDVTAKKILNVLKESKFPMKAPDIAKAIGCQTASEVNPVIFAIHRKNPGLLKKVPGMPPIWQLQASKLGDYKTIEEASPVGVPQCSTMPPNPPAPPMQSNMARQLGQNQISKPSSSYETPAYSKGRGRGLMMMSTSSQQNISMPQPPWAQIGKPQTSNTSSSVPSPPIKRHMPLSPQGPNPKKMCLSEGRTTTSSWNPTQTSILPKATKPVVDIYGDLASKIVAILRASRFPMKAVDIAKELKMASPSEVNPTLFAMNKEKILKKVPLMPPIWSINTLNKDAIAKFEKLSNKTPQQTNNEDKASSNEQSTEGEEPNVVQPEIITNPLLVKTEIDEVATDPMIEDNKECDNEVSQETAAIGQYDDEGCQEPEDHVGEVIMKTSESDSEEINKPSTQTIDNDVPQQDNDVSTQNNGDGITMKYEQFTDTSRETCGNVVDTTEDDEEYYGEVIEKTESSTDDVENSSNVNEGDDNDDMAEEEYYGEVTMTTSEDSHVDDDPQTTVASANVKVNEQEYKILNALNKCNGQTCTATDLAKSLGFKSKKAINPMLYACQKKGVISKIVESPPTWALTESGSFTFKNHSSEGNFPATEMTQGASSSGAGFRPPASPMDMMNLNQKFQSVLTGGATNSITTTMGSTSFNSGIPNLMEMNPRKVTTPFDPNLAAQHSLQSSLGFSDDNTSISVQPSTSSNAQALNGEAFAVLNKNPISAFMEFAQSRKMTGKIDIVGQHGPPHNPKFTIVASFAGNRRFPSVVSRNKKDGKREAADVALRTLMAEGSFQVSDVQKPSPLQQALNPNAKVTVFDKIAALAHQAFNVIAATIPEGMAGRKVLAALIMKLNSDDAGTVICLGTGNRCITGQQLSLQGDTVNDSHAEIITRRSFMRFLHKELQKFPNNPDECILERAPSDGKFKVKDGISFHLYISTAPCGDGALFSPRDANSRADSEEELEHNPTFTSNVQGVLRTKMEGGEGTIPIEADFTTQTWDGILRGERLRTMSCSDKICRWNLLGLQGALLSNFLEPIYLSSLTLGYLYDHGHLARACCCRLTHGEPDIQEYLPPGFKVNHPLLGRVTVYDASRETEKTKSLSINWCLGDPKAEVTDGTKGQCLEREGQGRVSQVSKRALSDRFQETCNALGRQDLLACDSYCETKKLAADFQKAKKILYEKCKLNKYGTWVKKPVEEEMFNIK</sequence>
<dbReference type="Proteomes" id="UP000749559">
    <property type="component" value="Unassembled WGS sequence"/>
</dbReference>
<dbReference type="CDD" id="cd19902">
    <property type="entry name" value="DSRM_DRADA"/>
    <property type="match status" value="1"/>
</dbReference>
<dbReference type="SUPFAM" id="SSF54768">
    <property type="entry name" value="dsRNA-binding domain-like"/>
    <property type="match status" value="1"/>
</dbReference>
<evidence type="ECO:0000259" key="6">
    <source>
        <dbReference type="PROSITE" id="PS50141"/>
    </source>
</evidence>
<dbReference type="Gene3D" id="1.10.10.10">
    <property type="entry name" value="Winged helix-like DNA-binding domain superfamily/Winged helix DNA-binding domain"/>
    <property type="match status" value="4"/>
</dbReference>
<dbReference type="SMART" id="SM00552">
    <property type="entry name" value="ADEAMc"/>
    <property type="match status" value="1"/>
</dbReference>
<dbReference type="GO" id="GO:0006396">
    <property type="term" value="P:RNA processing"/>
    <property type="evidence" value="ECO:0007669"/>
    <property type="project" value="InterPro"/>
</dbReference>
<name>A0A8S4NUJ3_OWEFU</name>
<dbReference type="GO" id="GO:0003726">
    <property type="term" value="F:double-stranded RNA adenosine deaminase activity"/>
    <property type="evidence" value="ECO:0007669"/>
    <property type="project" value="InterPro"/>
</dbReference>
<dbReference type="Pfam" id="PF02295">
    <property type="entry name" value="z-alpha"/>
    <property type="match status" value="2"/>
</dbReference>
<proteinExistence type="predicted"/>
<feature type="compositionally biased region" description="Polar residues" evidence="3">
    <location>
        <begin position="61"/>
        <end position="81"/>
    </location>
</feature>
<dbReference type="SUPFAM" id="SSF46785">
    <property type="entry name" value="Winged helix' DNA-binding domain"/>
    <property type="match status" value="4"/>
</dbReference>
<feature type="domain" description="Z-binding" evidence="5">
    <location>
        <begin position="759"/>
        <end position="825"/>
    </location>
</feature>
<dbReference type="InterPro" id="IPR036388">
    <property type="entry name" value="WH-like_DNA-bd_sf"/>
</dbReference>
<dbReference type="Gene3D" id="3.30.160.20">
    <property type="match status" value="1"/>
</dbReference>
<feature type="compositionally biased region" description="Polar residues" evidence="3">
    <location>
        <begin position="225"/>
        <end position="248"/>
    </location>
</feature>
<feature type="domain" description="Z-binding" evidence="5">
    <location>
        <begin position="465"/>
        <end position="530"/>
    </location>
</feature>
<feature type="domain" description="DRBM" evidence="4">
    <location>
        <begin position="959"/>
        <end position="1028"/>
    </location>
</feature>
<dbReference type="InterPro" id="IPR042371">
    <property type="entry name" value="Z_dom"/>
</dbReference>
<evidence type="ECO:0000313" key="8">
    <source>
        <dbReference type="Proteomes" id="UP000749559"/>
    </source>
</evidence>
<dbReference type="PANTHER" id="PTHR10910">
    <property type="entry name" value="EUKARYOTE SPECIFIC DSRNA BINDING PROTEIN"/>
    <property type="match status" value="1"/>
</dbReference>
<evidence type="ECO:0000259" key="4">
    <source>
        <dbReference type="PROSITE" id="PS50137"/>
    </source>
</evidence>
<feature type="compositionally biased region" description="Polar residues" evidence="3">
    <location>
        <begin position="88"/>
        <end position="98"/>
    </location>
</feature>
<reference evidence="7" key="1">
    <citation type="submission" date="2022-03" db="EMBL/GenBank/DDBJ databases">
        <authorList>
            <person name="Martin C."/>
        </authorList>
    </citation>
    <scope>NUCLEOTIDE SEQUENCE</scope>
</reference>
<dbReference type="GO" id="GO:0005730">
    <property type="term" value="C:nucleolus"/>
    <property type="evidence" value="ECO:0007669"/>
    <property type="project" value="TreeGrafter"/>
</dbReference>
<feature type="compositionally biased region" description="Low complexity" evidence="3">
    <location>
        <begin position="211"/>
        <end position="224"/>
    </location>
</feature>
<dbReference type="SMART" id="SM00358">
    <property type="entry name" value="DSRM"/>
    <property type="match status" value="1"/>
</dbReference>
<feature type="domain" description="Z-binding" evidence="5">
    <location>
        <begin position="1"/>
        <end position="62"/>
    </location>
</feature>
<evidence type="ECO:0000259" key="5">
    <source>
        <dbReference type="PROSITE" id="PS50139"/>
    </source>
</evidence>
<dbReference type="GO" id="GO:0003725">
    <property type="term" value="F:double-stranded RNA binding"/>
    <property type="evidence" value="ECO:0007669"/>
    <property type="project" value="TreeGrafter"/>
</dbReference>
<dbReference type="PROSITE" id="PS50139">
    <property type="entry name" value="Z_BINDING"/>
    <property type="match status" value="4"/>
</dbReference>
<evidence type="ECO:0000256" key="1">
    <source>
        <dbReference type="ARBA" id="ARBA00022884"/>
    </source>
</evidence>
<dbReference type="InterPro" id="IPR002466">
    <property type="entry name" value="A_deamin"/>
</dbReference>
<evidence type="ECO:0008006" key="9">
    <source>
        <dbReference type="Google" id="ProtNLM"/>
    </source>
</evidence>
<accession>A0A8S4NUJ3</accession>
<evidence type="ECO:0000313" key="7">
    <source>
        <dbReference type="EMBL" id="CAH1785489.1"/>
    </source>
</evidence>
<evidence type="ECO:0000256" key="2">
    <source>
        <dbReference type="PROSITE-ProRule" id="PRU00266"/>
    </source>
</evidence>
<feature type="compositionally biased region" description="Polar residues" evidence="3">
    <location>
        <begin position="121"/>
        <end position="210"/>
    </location>
</feature>
<dbReference type="Pfam" id="PF00035">
    <property type="entry name" value="dsrm"/>
    <property type="match status" value="1"/>
</dbReference>
<dbReference type="SMART" id="SM00550">
    <property type="entry name" value="Zalpha"/>
    <property type="match status" value="4"/>
</dbReference>
<feature type="region of interest" description="Disordered" evidence="3">
    <location>
        <begin position="704"/>
        <end position="727"/>
    </location>
</feature>
<feature type="region of interest" description="Disordered" evidence="3">
    <location>
        <begin position="61"/>
        <end position="251"/>
    </location>
</feature>
<dbReference type="InterPro" id="IPR036390">
    <property type="entry name" value="WH_DNA-bd_sf"/>
</dbReference>
<dbReference type="PROSITE" id="PS50141">
    <property type="entry name" value="A_DEAMIN_EDITASE"/>
    <property type="match status" value="1"/>
</dbReference>
<dbReference type="EMBL" id="CAIIXF020000006">
    <property type="protein sequence ID" value="CAH1785489.1"/>
    <property type="molecule type" value="Genomic_DNA"/>
</dbReference>
<gene>
    <name evidence="7" type="ORF">OFUS_LOCUS11537</name>
</gene>
<dbReference type="PANTHER" id="PTHR10910:SF107">
    <property type="entry name" value="DOUBLE-STRANDED RNA-SPECIFIC ADENOSINE DEAMINASE"/>
    <property type="match status" value="1"/>
</dbReference>
<feature type="domain" description="Z-binding" evidence="5">
    <location>
        <begin position="251"/>
        <end position="318"/>
    </location>
</feature>
<dbReference type="Pfam" id="PF02137">
    <property type="entry name" value="A_deamin"/>
    <property type="match status" value="1"/>
</dbReference>
<dbReference type="GO" id="GO:0006382">
    <property type="term" value="P:adenosine to inosine editing"/>
    <property type="evidence" value="ECO:0007669"/>
    <property type="project" value="TreeGrafter"/>
</dbReference>
<dbReference type="OrthoDB" id="10268011at2759"/>
<dbReference type="InterPro" id="IPR014720">
    <property type="entry name" value="dsRBD_dom"/>
</dbReference>
<evidence type="ECO:0000256" key="3">
    <source>
        <dbReference type="SAM" id="MobiDB-lite"/>
    </source>
</evidence>
<feature type="compositionally biased region" description="Polar residues" evidence="3">
    <location>
        <begin position="644"/>
        <end position="668"/>
    </location>
</feature>
<comment type="caution">
    <text evidence="7">The sequence shown here is derived from an EMBL/GenBank/DDBJ whole genome shotgun (WGS) entry which is preliminary data.</text>
</comment>